<organism evidence="1 2">
    <name type="scientific">Chamaesiphon minutus (strain ATCC 27169 / PCC 6605)</name>
    <dbReference type="NCBI Taxonomy" id="1173020"/>
    <lineage>
        <taxon>Bacteria</taxon>
        <taxon>Bacillati</taxon>
        <taxon>Cyanobacteriota</taxon>
        <taxon>Cyanophyceae</taxon>
        <taxon>Gomontiellales</taxon>
        <taxon>Chamaesiphonaceae</taxon>
        <taxon>Chamaesiphon</taxon>
    </lineage>
</organism>
<dbReference type="EMBL" id="CP003600">
    <property type="protein sequence ID" value="AFY96062.1"/>
    <property type="molecule type" value="Genomic_DNA"/>
</dbReference>
<keyword evidence="2" id="KW-1185">Reference proteome</keyword>
<dbReference type="AlphaFoldDB" id="K9ULS3"/>
<protein>
    <submittedName>
        <fullName evidence="1">Uncharacterized protein</fullName>
    </submittedName>
</protein>
<evidence type="ECO:0000313" key="1">
    <source>
        <dbReference type="EMBL" id="AFY96062.1"/>
    </source>
</evidence>
<dbReference type="RefSeq" id="WP_015162147.1">
    <property type="nucleotide sequence ID" value="NC_019697.1"/>
</dbReference>
<dbReference type="Proteomes" id="UP000010366">
    <property type="component" value="Chromosome"/>
</dbReference>
<dbReference type="InterPro" id="IPR058702">
    <property type="entry name" value="MafI2-like"/>
</dbReference>
<evidence type="ECO:0000313" key="2">
    <source>
        <dbReference type="Proteomes" id="UP000010366"/>
    </source>
</evidence>
<name>K9ULS3_CHAP6</name>
<dbReference type="Pfam" id="PF26541">
    <property type="entry name" value="MafI2"/>
    <property type="match status" value="1"/>
</dbReference>
<accession>K9ULS3</accession>
<dbReference type="KEGG" id="cmp:Cha6605_5167"/>
<proteinExistence type="predicted"/>
<reference evidence="1 2" key="1">
    <citation type="submission" date="2012-05" db="EMBL/GenBank/DDBJ databases">
        <title>Finished chromosome of genome of Chamaesiphon sp. PCC 6605.</title>
        <authorList>
            <consortium name="US DOE Joint Genome Institute"/>
            <person name="Gugger M."/>
            <person name="Coursin T."/>
            <person name="Rippka R."/>
            <person name="Tandeau De Marsac N."/>
            <person name="Huntemann M."/>
            <person name="Wei C.-L."/>
            <person name="Han J."/>
            <person name="Detter J.C."/>
            <person name="Han C."/>
            <person name="Tapia R."/>
            <person name="Chen A."/>
            <person name="Kyrpides N."/>
            <person name="Mavromatis K."/>
            <person name="Markowitz V."/>
            <person name="Szeto E."/>
            <person name="Ivanova N."/>
            <person name="Pagani I."/>
            <person name="Pati A."/>
            <person name="Goodwin L."/>
            <person name="Nordberg H.P."/>
            <person name="Cantor M.N."/>
            <person name="Hua S.X."/>
            <person name="Woyke T."/>
            <person name="Kerfeld C.A."/>
        </authorList>
    </citation>
    <scope>NUCLEOTIDE SEQUENCE [LARGE SCALE GENOMIC DNA]</scope>
    <source>
        <strain evidence="2">ATCC 27169 / PCC 6605</strain>
    </source>
</reference>
<dbReference type="HOGENOM" id="CLU_2435484_0_0_3"/>
<gene>
    <name evidence="1" type="ORF">Cha6605_5167</name>
</gene>
<sequence length="90" mass="9927">MNDNALGITLLLSLIHAFLGKIDSRIRGIQVIADGVTIKVKCCFDDEITEVDQKEIDEIESEIISALCSPYNEVTVCFESIRLDSPTSLP</sequence>